<reference evidence="13" key="1">
    <citation type="journal article" date="2019" name="Int. J. Syst. Evol. Microbiol.">
        <title>The Global Catalogue of Microorganisms (GCM) 10K type strain sequencing project: providing services to taxonomists for standard genome sequencing and annotation.</title>
        <authorList>
            <consortium name="The Broad Institute Genomics Platform"/>
            <consortium name="The Broad Institute Genome Sequencing Center for Infectious Disease"/>
            <person name="Wu L."/>
            <person name="Ma J."/>
        </authorList>
    </citation>
    <scope>NUCLEOTIDE SEQUENCE [LARGE SCALE GENOMIC DNA]</scope>
    <source>
        <strain evidence="13">JCM 4855</strain>
    </source>
</reference>
<evidence type="ECO:0000256" key="1">
    <source>
        <dbReference type="ARBA" id="ARBA00004651"/>
    </source>
</evidence>
<evidence type="ECO:0000256" key="10">
    <source>
        <dbReference type="SAM" id="MobiDB-lite"/>
    </source>
</evidence>
<dbReference type="Gene3D" id="1.10.3720.10">
    <property type="entry name" value="MetI-like"/>
    <property type="match status" value="1"/>
</dbReference>
<dbReference type="InterPro" id="IPR050901">
    <property type="entry name" value="BP-dep_ABC_trans_perm"/>
</dbReference>
<keyword evidence="8 9" id="KW-0472">Membrane</keyword>
<dbReference type="PROSITE" id="PS50928">
    <property type="entry name" value="ABC_TM1"/>
    <property type="match status" value="1"/>
</dbReference>
<keyword evidence="7 9" id="KW-1133">Transmembrane helix</keyword>
<gene>
    <name evidence="12" type="ORF">ACFQMH_03560</name>
</gene>
<keyword evidence="5" id="KW-0762">Sugar transport</keyword>
<feature type="transmembrane region" description="Helical" evidence="9">
    <location>
        <begin position="101"/>
        <end position="122"/>
    </location>
</feature>
<evidence type="ECO:0000256" key="7">
    <source>
        <dbReference type="ARBA" id="ARBA00022989"/>
    </source>
</evidence>
<keyword evidence="3 9" id="KW-0813">Transport</keyword>
<evidence type="ECO:0000313" key="13">
    <source>
        <dbReference type="Proteomes" id="UP001596409"/>
    </source>
</evidence>
<dbReference type="EMBL" id="JBHSYM010000005">
    <property type="protein sequence ID" value="MFC7010793.1"/>
    <property type="molecule type" value="Genomic_DNA"/>
</dbReference>
<dbReference type="SUPFAM" id="SSF161098">
    <property type="entry name" value="MetI-like"/>
    <property type="match status" value="1"/>
</dbReference>
<organism evidence="12 13">
    <name type="scientific">Streptomyces viridiviolaceus</name>
    <dbReference type="NCBI Taxonomy" id="68282"/>
    <lineage>
        <taxon>Bacteria</taxon>
        <taxon>Bacillati</taxon>
        <taxon>Actinomycetota</taxon>
        <taxon>Actinomycetes</taxon>
        <taxon>Kitasatosporales</taxon>
        <taxon>Streptomycetaceae</taxon>
        <taxon>Streptomyces</taxon>
    </lineage>
</organism>
<comment type="caution">
    <text evidence="12">The sequence shown here is derived from an EMBL/GenBank/DDBJ whole genome shotgun (WGS) entry which is preliminary data.</text>
</comment>
<dbReference type="PANTHER" id="PTHR32243">
    <property type="entry name" value="MALTOSE TRANSPORT SYSTEM PERMEASE-RELATED"/>
    <property type="match status" value="1"/>
</dbReference>
<comment type="subcellular location">
    <subcellularLocation>
        <location evidence="1 9">Cell membrane</location>
        <topology evidence="1 9">Multi-pass membrane protein</topology>
    </subcellularLocation>
</comment>
<evidence type="ECO:0000256" key="4">
    <source>
        <dbReference type="ARBA" id="ARBA00022475"/>
    </source>
</evidence>
<feature type="transmembrane region" description="Helical" evidence="9">
    <location>
        <begin position="165"/>
        <end position="184"/>
    </location>
</feature>
<evidence type="ECO:0000256" key="5">
    <source>
        <dbReference type="ARBA" id="ARBA00022597"/>
    </source>
</evidence>
<evidence type="ECO:0000256" key="3">
    <source>
        <dbReference type="ARBA" id="ARBA00022448"/>
    </source>
</evidence>
<feature type="domain" description="ABC transmembrane type-1" evidence="11">
    <location>
        <begin position="97"/>
        <end position="288"/>
    </location>
</feature>
<keyword evidence="4" id="KW-1003">Cell membrane</keyword>
<evidence type="ECO:0000256" key="9">
    <source>
        <dbReference type="RuleBase" id="RU363032"/>
    </source>
</evidence>
<proteinExistence type="inferred from homology"/>
<accession>A0ABW2DSK7</accession>
<dbReference type="CDD" id="cd06261">
    <property type="entry name" value="TM_PBP2"/>
    <property type="match status" value="1"/>
</dbReference>
<keyword evidence="13" id="KW-1185">Reference proteome</keyword>
<dbReference type="Proteomes" id="UP001596409">
    <property type="component" value="Unassembled WGS sequence"/>
</dbReference>
<feature type="transmembrane region" description="Helical" evidence="9">
    <location>
        <begin position="222"/>
        <end position="245"/>
    </location>
</feature>
<feature type="transmembrane region" description="Helical" evidence="9">
    <location>
        <begin position="134"/>
        <end position="153"/>
    </location>
</feature>
<evidence type="ECO:0000256" key="8">
    <source>
        <dbReference type="ARBA" id="ARBA00023136"/>
    </source>
</evidence>
<dbReference type="RefSeq" id="WP_189877024.1">
    <property type="nucleotide sequence ID" value="NZ_BMWA01000022.1"/>
</dbReference>
<evidence type="ECO:0000259" key="11">
    <source>
        <dbReference type="PROSITE" id="PS50928"/>
    </source>
</evidence>
<dbReference type="PANTHER" id="PTHR32243:SF50">
    <property type="entry name" value="MALTOSE_MALTODEXTRIN TRANSPORT SYSTEM PERMEASE PROTEIN MALG"/>
    <property type="match status" value="1"/>
</dbReference>
<sequence>MSTTTVPAPAPAEEGTASATPPRRVRGRGERSLGASLASHGLLIVASLAALFPIAWLVFLSLGPDKDDYLHPERIWSKMTFDNYAYVLQHTNFFDWMKSSLIVSLGTTVIGVMVAATTGYAVSRMRFPGYRKLMWVLLVTQMFPIAVLIVPMYQILSELQLIDNYLGLILVYCSTAVPYCAWLLKGYFDTIPFEIDEAGRVDGLSPFGTFFRLILPLARPGLAVAGFYSFITAFGEVAFASTFMLSDTKYTFAVGLQSFVSEHDAQRNLMAATAVLVAIPVSAFFYLVQKNLVTGLTAGGTKG</sequence>
<evidence type="ECO:0000313" key="12">
    <source>
        <dbReference type="EMBL" id="MFC7010793.1"/>
    </source>
</evidence>
<feature type="transmembrane region" description="Helical" evidence="9">
    <location>
        <begin position="265"/>
        <end position="288"/>
    </location>
</feature>
<dbReference type="Pfam" id="PF00528">
    <property type="entry name" value="BPD_transp_1"/>
    <property type="match status" value="1"/>
</dbReference>
<evidence type="ECO:0000256" key="2">
    <source>
        <dbReference type="ARBA" id="ARBA00009047"/>
    </source>
</evidence>
<keyword evidence="6 9" id="KW-0812">Transmembrane</keyword>
<protein>
    <submittedName>
        <fullName evidence="12">Sugar ABC transporter permease</fullName>
    </submittedName>
</protein>
<feature type="transmembrane region" description="Helical" evidence="9">
    <location>
        <begin position="33"/>
        <end position="59"/>
    </location>
</feature>
<comment type="similarity">
    <text evidence="2">Belongs to the binding-protein-dependent transport system permease family. MalFG subfamily.</text>
</comment>
<feature type="region of interest" description="Disordered" evidence="10">
    <location>
        <begin position="1"/>
        <end position="30"/>
    </location>
</feature>
<evidence type="ECO:0000256" key="6">
    <source>
        <dbReference type="ARBA" id="ARBA00022692"/>
    </source>
</evidence>
<name>A0ABW2DSK7_9ACTN</name>
<dbReference type="InterPro" id="IPR035906">
    <property type="entry name" value="MetI-like_sf"/>
</dbReference>
<dbReference type="InterPro" id="IPR000515">
    <property type="entry name" value="MetI-like"/>
</dbReference>